<dbReference type="RefSeq" id="WP_090274493.1">
    <property type="nucleotide sequence ID" value="NZ_LT629748.1"/>
</dbReference>
<proteinExistence type="predicted"/>
<keyword evidence="2" id="KW-1185">Reference proteome</keyword>
<reference evidence="2" key="1">
    <citation type="submission" date="2016-10" db="EMBL/GenBank/DDBJ databases">
        <authorList>
            <person name="Varghese N."/>
            <person name="Submissions S."/>
        </authorList>
    </citation>
    <scope>NUCLEOTIDE SEQUENCE [LARGE SCALE GENOMIC DNA]</scope>
    <source>
        <strain evidence="2">2SM5</strain>
    </source>
</reference>
<protein>
    <submittedName>
        <fullName evidence="1">Uncharacterized protein</fullName>
    </submittedName>
</protein>
<accession>A0A1H1VHJ5</accession>
<dbReference type="EMBL" id="LT629748">
    <property type="protein sequence ID" value="SDS83766.1"/>
    <property type="molecule type" value="Genomic_DNA"/>
</dbReference>
<dbReference type="Proteomes" id="UP000243426">
    <property type="component" value="Chromosome I"/>
</dbReference>
<sequence length="120" mass="12790">MASNIYGEPIPDLAVTNTPTELPQRADGRPCNIFGEIIDDPQTVAEQNLLLPAAPKRMLLTQGTVDSVFAGLGAFAGLIAATSAAQDIATEDWARGFCHDYVDHEGEVNGLGEPAYFLED</sequence>
<evidence type="ECO:0000313" key="2">
    <source>
        <dbReference type="Proteomes" id="UP000243426"/>
    </source>
</evidence>
<organism evidence="1 2">
    <name type="scientific">Halopseudomonas litoralis</name>
    <dbReference type="NCBI Taxonomy" id="797277"/>
    <lineage>
        <taxon>Bacteria</taxon>
        <taxon>Pseudomonadati</taxon>
        <taxon>Pseudomonadota</taxon>
        <taxon>Gammaproteobacteria</taxon>
        <taxon>Pseudomonadales</taxon>
        <taxon>Pseudomonadaceae</taxon>
        <taxon>Halopseudomonas</taxon>
    </lineage>
</organism>
<evidence type="ECO:0000313" key="1">
    <source>
        <dbReference type="EMBL" id="SDS83766.1"/>
    </source>
</evidence>
<dbReference type="OrthoDB" id="7010947at2"/>
<name>A0A1H1VHJ5_9GAMM</name>
<dbReference type="AlphaFoldDB" id="A0A1H1VHJ5"/>
<gene>
    <name evidence="1" type="ORF">SAMN05216198_2917</name>
</gene>
<dbReference type="STRING" id="797277.SAMN05216198_2917"/>